<name>T1IXG9_STRMM</name>
<dbReference type="SMART" id="SM00409">
    <property type="entry name" value="IG"/>
    <property type="match status" value="3"/>
</dbReference>
<feature type="domain" description="Ig-like" evidence="5">
    <location>
        <begin position="142"/>
        <end position="244"/>
    </location>
</feature>
<dbReference type="PANTHER" id="PTHR45889">
    <property type="entry name" value="IG-LIKE DOMAIN-CONTAINING PROTEIN"/>
    <property type="match status" value="1"/>
</dbReference>
<dbReference type="SUPFAM" id="SSF48726">
    <property type="entry name" value="Immunoglobulin"/>
    <property type="match status" value="5"/>
</dbReference>
<keyword evidence="4" id="KW-0812">Transmembrane</keyword>
<dbReference type="PANTHER" id="PTHR45889:SF8">
    <property type="entry name" value="IG-LIKE DOMAIN-CONTAINING PROTEIN"/>
    <property type="match status" value="1"/>
</dbReference>
<dbReference type="PROSITE" id="PS50835">
    <property type="entry name" value="IG_LIKE"/>
    <property type="match status" value="1"/>
</dbReference>
<dbReference type="AlphaFoldDB" id="T1IXG9"/>
<accession>T1IXG9</accession>
<dbReference type="EMBL" id="JH431647">
    <property type="status" value="NOT_ANNOTATED_CDS"/>
    <property type="molecule type" value="Genomic_DNA"/>
</dbReference>
<dbReference type="InterPro" id="IPR036179">
    <property type="entry name" value="Ig-like_dom_sf"/>
</dbReference>
<evidence type="ECO:0000313" key="6">
    <source>
        <dbReference type="EnsemblMetazoa" id="SMAR005902-PA"/>
    </source>
</evidence>
<keyword evidence="3" id="KW-1015">Disulfide bond</keyword>
<feature type="transmembrane region" description="Helical" evidence="4">
    <location>
        <begin position="27"/>
        <end position="49"/>
    </location>
</feature>
<evidence type="ECO:0000256" key="3">
    <source>
        <dbReference type="ARBA" id="ARBA00023157"/>
    </source>
</evidence>
<keyword evidence="7" id="KW-1185">Reference proteome</keyword>
<reference evidence="7" key="1">
    <citation type="submission" date="2011-05" db="EMBL/GenBank/DDBJ databases">
        <authorList>
            <person name="Richards S.R."/>
            <person name="Qu J."/>
            <person name="Jiang H."/>
            <person name="Jhangiani S.N."/>
            <person name="Agravi P."/>
            <person name="Goodspeed R."/>
            <person name="Gross S."/>
            <person name="Mandapat C."/>
            <person name="Jackson L."/>
            <person name="Mathew T."/>
            <person name="Pu L."/>
            <person name="Thornton R."/>
            <person name="Saada N."/>
            <person name="Wilczek-Boney K.B."/>
            <person name="Lee S."/>
            <person name="Kovar C."/>
            <person name="Wu Y."/>
            <person name="Scherer S.E."/>
            <person name="Worley K.C."/>
            <person name="Muzny D.M."/>
            <person name="Gibbs R."/>
        </authorList>
    </citation>
    <scope>NUCLEOTIDE SEQUENCE</scope>
    <source>
        <strain evidence="7">Brora</strain>
    </source>
</reference>
<evidence type="ECO:0000256" key="4">
    <source>
        <dbReference type="SAM" id="Phobius"/>
    </source>
</evidence>
<keyword evidence="2 4" id="KW-0472">Membrane</keyword>
<dbReference type="InterPro" id="IPR003599">
    <property type="entry name" value="Ig_sub"/>
</dbReference>
<dbReference type="InterPro" id="IPR003598">
    <property type="entry name" value="Ig_sub2"/>
</dbReference>
<dbReference type="HOGENOM" id="CLU_437646_0_0_1"/>
<dbReference type="STRING" id="126957.T1IXG9"/>
<protein>
    <recommendedName>
        <fullName evidence="5">Ig-like domain-containing protein</fullName>
    </recommendedName>
</protein>
<dbReference type="eggNOG" id="KOG4475">
    <property type="taxonomic scope" value="Eukaryota"/>
</dbReference>
<dbReference type="InterPro" id="IPR013162">
    <property type="entry name" value="CD80_C2-set"/>
</dbReference>
<dbReference type="EnsemblMetazoa" id="SMAR005902-RA">
    <property type="protein sequence ID" value="SMAR005902-PA"/>
    <property type="gene ID" value="SMAR005902"/>
</dbReference>
<dbReference type="PhylomeDB" id="T1IXG9"/>
<dbReference type="GO" id="GO:0016020">
    <property type="term" value="C:membrane"/>
    <property type="evidence" value="ECO:0007669"/>
    <property type="project" value="UniProtKB-SubCell"/>
</dbReference>
<dbReference type="SMART" id="SM00408">
    <property type="entry name" value="IGc2"/>
    <property type="match status" value="3"/>
</dbReference>
<evidence type="ECO:0000256" key="2">
    <source>
        <dbReference type="ARBA" id="ARBA00023136"/>
    </source>
</evidence>
<dbReference type="Gene3D" id="2.60.40.10">
    <property type="entry name" value="Immunoglobulins"/>
    <property type="match status" value="5"/>
</dbReference>
<organism evidence="6 7">
    <name type="scientific">Strigamia maritima</name>
    <name type="common">European centipede</name>
    <name type="synonym">Geophilus maritimus</name>
    <dbReference type="NCBI Taxonomy" id="126957"/>
    <lineage>
        <taxon>Eukaryota</taxon>
        <taxon>Metazoa</taxon>
        <taxon>Ecdysozoa</taxon>
        <taxon>Arthropoda</taxon>
        <taxon>Myriapoda</taxon>
        <taxon>Chilopoda</taxon>
        <taxon>Pleurostigmophora</taxon>
        <taxon>Geophilomorpha</taxon>
        <taxon>Linotaeniidae</taxon>
        <taxon>Strigamia</taxon>
    </lineage>
</organism>
<dbReference type="Proteomes" id="UP000014500">
    <property type="component" value="Unassembled WGS sequence"/>
</dbReference>
<evidence type="ECO:0000256" key="1">
    <source>
        <dbReference type="ARBA" id="ARBA00004167"/>
    </source>
</evidence>
<dbReference type="InterPro" id="IPR013783">
    <property type="entry name" value="Ig-like_fold"/>
</dbReference>
<dbReference type="InterPro" id="IPR007110">
    <property type="entry name" value="Ig-like_dom"/>
</dbReference>
<keyword evidence="4" id="KW-1133">Transmembrane helix</keyword>
<evidence type="ECO:0000313" key="7">
    <source>
        <dbReference type="Proteomes" id="UP000014500"/>
    </source>
</evidence>
<evidence type="ECO:0000259" key="5">
    <source>
        <dbReference type="PROSITE" id="PS50835"/>
    </source>
</evidence>
<comment type="subcellular location">
    <subcellularLocation>
        <location evidence="1">Membrane</location>
        <topology evidence="1">Single-pass membrane protein</topology>
    </subcellularLocation>
</comment>
<sequence>MYTNYSLLIKESFSITTLLDHFNKKGFIQLFLFNMMKTFILMLLLSCVLEMTRTERIIVKKGDPVTLVCPQYSSSTSRCVLVKKDDGTIVADRFFDGEVFTIVNSTTCIFVATNLTFSDSGEYKCTTDNTITEFILSVFVKPAELELRGNGHLARNNTKTIIAPQYGQVQFVCTSSQGYPKSNFSWFVDDQLRLDATEDIAFVDDLINSKSTLAVSYNSKDREKVVKCVINHEAYDVGESRILVGIFGPKYDTEVVKIRKNFIDNNLLIPGEFIEIICEADGLPEAKYFQLKKQNTIGEWVLISSKAKTNITEPGVYICEDFLPEKHVTVKQGDSVTFDCINNVTKRCLLMKNKTIVADRSEGNKFQAKNLSGCTFETTNLNSNDSGHYICYPDNNYRPTSFILNVIADIITPMRTEHVNVNVTHGDSVTLECSKYVTNNCKLMKNERFIANRRFKGQRFHAINSTACIFQGTNLNISDNGQYTCFTDNITTEFNISVTVEVIPVTVKPDDPELWHDGEMVENNGSRNVTKSHMNGSVEFECRSNQGYPKSNISWFVDNKIRFDAREEVVSDGGLLNVKSKLKVNFDETHESESVSRLKRSLNSSKKEVKCAVMHPAYNFTTPNY</sequence>
<dbReference type="Pfam" id="PF08205">
    <property type="entry name" value="C2-set_2"/>
    <property type="match status" value="2"/>
</dbReference>
<proteinExistence type="predicted"/>
<reference evidence="6" key="2">
    <citation type="submission" date="2015-02" db="UniProtKB">
        <authorList>
            <consortium name="EnsemblMetazoa"/>
        </authorList>
    </citation>
    <scope>IDENTIFICATION</scope>
</reference>